<evidence type="ECO:0000256" key="13">
    <source>
        <dbReference type="ARBA" id="ARBA00047880"/>
    </source>
</evidence>
<evidence type="ECO:0000256" key="14">
    <source>
        <dbReference type="ARBA" id="ARBA00049494"/>
    </source>
</evidence>
<dbReference type="CDD" id="cd02064">
    <property type="entry name" value="FAD_synthetase_N"/>
    <property type="match status" value="1"/>
</dbReference>
<dbReference type="Proteomes" id="UP000510822">
    <property type="component" value="Chromosome"/>
</dbReference>
<dbReference type="SMART" id="SM00904">
    <property type="entry name" value="Flavokinase"/>
    <property type="match status" value="1"/>
</dbReference>
<dbReference type="FunFam" id="3.40.50.620:FF:000021">
    <property type="entry name" value="Riboflavin biosynthesis protein"/>
    <property type="match status" value="1"/>
</dbReference>
<dbReference type="GO" id="GO:0003919">
    <property type="term" value="F:FMN adenylyltransferase activity"/>
    <property type="evidence" value="ECO:0007669"/>
    <property type="project" value="UniProtKB-UniRule"/>
</dbReference>
<dbReference type="Pfam" id="PF01687">
    <property type="entry name" value="Flavokinase"/>
    <property type="match status" value="1"/>
</dbReference>
<gene>
    <name evidence="17" type="ORF">HZU75_16175</name>
</gene>
<dbReference type="InterPro" id="IPR023468">
    <property type="entry name" value="Riboflavin_kinase"/>
</dbReference>
<evidence type="ECO:0000256" key="11">
    <source>
        <dbReference type="ARBA" id="ARBA00022840"/>
    </source>
</evidence>
<dbReference type="InterPro" id="IPR002606">
    <property type="entry name" value="Riboflavin_kinase_bac"/>
</dbReference>
<dbReference type="InterPro" id="IPR014729">
    <property type="entry name" value="Rossmann-like_a/b/a_fold"/>
</dbReference>
<keyword evidence="9 15" id="KW-0418">Kinase</keyword>
<comment type="catalytic activity">
    <reaction evidence="13 15">
        <text>riboflavin + ATP = FMN + ADP + H(+)</text>
        <dbReference type="Rhea" id="RHEA:14357"/>
        <dbReference type="ChEBI" id="CHEBI:15378"/>
        <dbReference type="ChEBI" id="CHEBI:30616"/>
        <dbReference type="ChEBI" id="CHEBI:57986"/>
        <dbReference type="ChEBI" id="CHEBI:58210"/>
        <dbReference type="ChEBI" id="CHEBI:456216"/>
        <dbReference type="EC" id="2.7.1.26"/>
    </reaction>
</comment>
<sequence>MQVFRGTPPTPITRSALTIGNFDGMHLGHQAMLTQLKQSATERQLASVVMTFEPHPREVFTPATAPARLTSLREKIELFSRAGIDYLIVQRFNSAFAASSPEYFRDHIIAKQINARYVLVGDDFRFGAKRAGDIGLLQQQTQFECCSLPTHDWAGERVSSTAVRNALQLGQLDVATQLLGRPYSISGRVVGGEQLGRQFGFPTANIQLKHNRPPLMGIFVVEIHGLERTYQGVASLGFRPTIHGGDPTPKLEVHIFDFVRDIYRQHLRIDFLHKLRDEEKYPDFDTLIAQIGIDCQQAKDWFAARTATV</sequence>
<keyword evidence="5 15" id="KW-0288">FMN</keyword>
<comment type="pathway">
    <text evidence="2 15">Cofactor biosynthesis; FAD biosynthesis; FAD from FMN: step 1/1.</text>
</comment>
<dbReference type="PANTHER" id="PTHR22749:SF6">
    <property type="entry name" value="RIBOFLAVIN KINASE"/>
    <property type="match status" value="1"/>
</dbReference>
<dbReference type="Pfam" id="PF06574">
    <property type="entry name" value="FAD_syn"/>
    <property type="match status" value="1"/>
</dbReference>
<dbReference type="GO" id="GO:0008531">
    <property type="term" value="F:riboflavin kinase activity"/>
    <property type="evidence" value="ECO:0007669"/>
    <property type="project" value="UniProtKB-UniRule"/>
</dbReference>
<dbReference type="Gene3D" id="3.40.50.620">
    <property type="entry name" value="HUPs"/>
    <property type="match status" value="1"/>
</dbReference>
<keyword evidence="7 15" id="KW-0548">Nucleotidyltransferase</keyword>
<feature type="domain" description="Riboflavin kinase" evidence="16">
    <location>
        <begin position="178"/>
        <end position="303"/>
    </location>
</feature>
<protein>
    <recommendedName>
        <fullName evidence="15">Riboflavin biosynthesis protein</fullName>
    </recommendedName>
    <domain>
        <recommendedName>
            <fullName evidence="15">Riboflavin kinase</fullName>
            <ecNumber evidence="15">2.7.1.26</ecNumber>
        </recommendedName>
        <alternativeName>
            <fullName evidence="15">Flavokinase</fullName>
        </alternativeName>
    </domain>
    <domain>
        <recommendedName>
            <fullName evidence="15">FMN adenylyltransferase</fullName>
            <ecNumber evidence="15">2.7.7.2</ecNumber>
        </recommendedName>
        <alternativeName>
            <fullName evidence="15">FAD pyrophosphorylase</fullName>
        </alternativeName>
        <alternativeName>
            <fullName evidence="15">FAD synthase</fullName>
        </alternativeName>
    </domain>
</protein>
<keyword evidence="6 15" id="KW-0808">Transferase</keyword>
<dbReference type="EC" id="2.7.7.2" evidence="15"/>
<dbReference type="NCBIfam" id="NF004162">
    <property type="entry name" value="PRK05627.1-5"/>
    <property type="match status" value="1"/>
</dbReference>
<dbReference type="EC" id="2.7.1.26" evidence="15"/>
<keyword evidence="10 15" id="KW-0274">FAD</keyword>
<evidence type="ECO:0000256" key="2">
    <source>
        <dbReference type="ARBA" id="ARBA00004726"/>
    </source>
</evidence>
<dbReference type="RefSeq" id="WP_180307005.1">
    <property type="nucleotide sequence ID" value="NZ_CP058952.1"/>
</dbReference>
<dbReference type="NCBIfam" id="NF004163">
    <property type="entry name" value="PRK05627.1-6"/>
    <property type="match status" value="1"/>
</dbReference>
<evidence type="ECO:0000256" key="6">
    <source>
        <dbReference type="ARBA" id="ARBA00022679"/>
    </source>
</evidence>
<organism evidence="17 18">
    <name type="scientific">Chitinibacter fontanus</name>
    <dbReference type="NCBI Taxonomy" id="1737446"/>
    <lineage>
        <taxon>Bacteria</taxon>
        <taxon>Pseudomonadati</taxon>
        <taxon>Pseudomonadota</taxon>
        <taxon>Betaproteobacteria</taxon>
        <taxon>Neisseriales</taxon>
        <taxon>Chitinibacteraceae</taxon>
        <taxon>Chitinibacter</taxon>
    </lineage>
</organism>
<dbReference type="SUPFAM" id="SSF82114">
    <property type="entry name" value="Riboflavin kinase-like"/>
    <property type="match status" value="1"/>
</dbReference>
<dbReference type="NCBIfam" id="NF004159">
    <property type="entry name" value="PRK05627.1-2"/>
    <property type="match status" value="1"/>
</dbReference>
<dbReference type="NCBIfam" id="NF004160">
    <property type="entry name" value="PRK05627.1-3"/>
    <property type="match status" value="1"/>
</dbReference>
<dbReference type="UniPathway" id="UPA00277">
    <property type="reaction ID" value="UER00407"/>
</dbReference>
<evidence type="ECO:0000256" key="9">
    <source>
        <dbReference type="ARBA" id="ARBA00022777"/>
    </source>
</evidence>
<evidence type="ECO:0000313" key="18">
    <source>
        <dbReference type="Proteomes" id="UP000510822"/>
    </source>
</evidence>
<comment type="similarity">
    <text evidence="15">Belongs to the ribF family.</text>
</comment>
<dbReference type="NCBIfam" id="TIGR00083">
    <property type="entry name" value="ribF"/>
    <property type="match status" value="1"/>
</dbReference>
<dbReference type="KEGG" id="cfon:HZU75_16175"/>
<keyword evidence="11 15" id="KW-0067">ATP-binding</keyword>
<evidence type="ECO:0000256" key="12">
    <source>
        <dbReference type="ARBA" id="ARBA00023268"/>
    </source>
</evidence>
<accession>A0A7D5VC80</accession>
<dbReference type="InterPro" id="IPR015864">
    <property type="entry name" value="FAD_synthase"/>
</dbReference>
<dbReference type="InterPro" id="IPR023465">
    <property type="entry name" value="Riboflavin_kinase_dom_sf"/>
</dbReference>
<dbReference type="AlphaFoldDB" id="A0A7D5VC80"/>
<evidence type="ECO:0000256" key="1">
    <source>
        <dbReference type="ARBA" id="ARBA00002121"/>
    </source>
</evidence>
<dbReference type="Gene3D" id="2.40.30.30">
    <property type="entry name" value="Riboflavin kinase-like"/>
    <property type="match status" value="1"/>
</dbReference>
<dbReference type="SUPFAM" id="SSF52374">
    <property type="entry name" value="Nucleotidylyl transferase"/>
    <property type="match status" value="1"/>
</dbReference>
<evidence type="ECO:0000313" key="17">
    <source>
        <dbReference type="EMBL" id="QLI82932.1"/>
    </source>
</evidence>
<dbReference type="UniPathway" id="UPA00276">
    <property type="reaction ID" value="UER00406"/>
</dbReference>
<evidence type="ECO:0000256" key="3">
    <source>
        <dbReference type="ARBA" id="ARBA00005201"/>
    </source>
</evidence>
<dbReference type="GO" id="GO:0009231">
    <property type="term" value="P:riboflavin biosynthetic process"/>
    <property type="evidence" value="ECO:0007669"/>
    <property type="project" value="InterPro"/>
</dbReference>
<keyword evidence="8 15" id="KW-0547">Nucleotide-binding</keyword>
<evidence type="ECO:0000256" key="10">
    <source>
        <dbReference type="ARBA" id="ARBA00022827"/>
    </source>
</evidence>
<keyword evidence="18" id="KW-1185">Reference proteome</keyword>
<evidence type="ECO:0000259" key="16">
    <source>
        <dbReference type="SMART" id="SM00904"/>
    </source>
</evidence>
<comment type="pathway">
    <text evidence="3 15">Cofactor biosynthesis; FMN biosynthesis; FMN from riboflavin (ATP route): step 1/1.</text>
</comment>
<evidence type="ECO:0000256" key="4">
    <source>
        <dbReference type="ARBA" id="ARBA00022630"/>
    </source>
</evidence>
<keyword evidence="12" id="KW-0511">Multifunctional enzyme</keyword>
<evidence type="ECO:0000256" key="7">
    <source>
        <dbReference type="ARBA" id="ARBA00022695"/>
    </source>
</evidence>
<reference evidence="17 18" key="1">
    <citation type="journal article" date="2016" name="Int. J. Syst. Evol. Microbiol.">
        <title>Chitinibacter fontanus sp. nov., isolated from a spring.</title>
        <authorList>
            <person name="Sheu S.Y."/>
            <person name="Li Y.S."/>
            <person name="Young C.C."/>
            <person name="Chen W.M."/>
        </authorList>
    </citation>
    <scope>NUCLEOTIDE SEQUENCE [LARGE SCALE GENOMIC DNA]</scope>
    <source>
        <strain evidence="17 18">STM-7</strain>
    </source>
</reference>
<evidence type="ECO:0000256" key="5">
    <source>
        <dbReference type="ARBA" id="ARBA00022643"/>
    </source>
</evidence>
<evidence type="ECO:0000256" key="8">
    <source>
        <dbReference type="ARBA" id="ARBA00022741"/>
    </source>
</evidence>
<keyword evidence="4 15" id="KW-0285">Flavoprotein</keyword>
<dbReference type="GO" id="GO:0009398">
    <property type="term" value="P:FMN biosynthetic process"/>
    <property type="evidence" value="ECO:0007669"/>
    <property type="project" value="UniProtKB-UniRule"/>
</dbReference>
<evidence type="ECO:0000256" key="15">
    <source>
        <dbReference type="PIRNR" id="PIRNR004491"/>
    </source>
</evidence>
<name>A0A7D5VC80_9NEIS</name>
<dbReference type="PIRSF" id="PIRSF004491">
    <property type="entry name" value="FAD_Synth"/>
    <property type="match status" value="1"/>
</dbReference>
<dbReference type="GO" id="GO:0006747">
    <property type="term" value="P:FAD biosynthetic process"/>
    <property type="evidence" value="ECO:0007669"/>
    <property type="project" value="UniProtKB-UniRule"/>
</dbReference>
<dbReference type="InterPro" id="IPR015865">
    <property type="entry name" value="Riboflavin_kinase_bac/euk"/>
</dbReference>
<dbReference type="PANTHER" id="PTHR22749">
    <property type="entry name" value="RIBOFLAVIN KINASE/FMN ADENYLYLTRANSFERASE"/>
    <property type="match status" value="1"/>
</dbReference>
<dbReference type="EMBL" id="CP058952">
    <property type="protein sequence ID" value="QLI82932.1"/>
    <property type="molecule type" value="Genomic_DNA"/>
</dbReference>
<comment type="catalytic activity">
    <reaction evidence="14 15">
        <text>FMN + ATP + H(+) = FAD + diphosphate</text>
        <dbReference type="Rhea" id="RHEA:17237"/>
        <dbReference type="ChEBI" id="CHEBI:15378"/>
        <dbReference type="ChEBI" id="CHEBI:30616"/>
        <dbReference type="ChEBI" id="CHEBI:33019"/>
        <dbReference type="ChEBI" id="CHEBI:57692"/>
        <dbReference type="ChEBI" id="CHEBI:58210"/>
        <dbReference type="EC" id="2.7.7.2"/>
    </reaction>
</comment>
<comment type="function">
    <text evidence="1">Catalyzes the phosphorylation of riboflavin to FMN followed by the adenylation of FMN to FAD.</text>
</comment>
<proteinExistence type="inferred from homology"/>
<dbReference type="GO" id="GO:0005524">
    <property type="term" value="F:ATP binding"/>
    <property type="evidence" value="ECO:0007669"/>
    <property type="project" value="UniProtKB-UniRule"/>
</dbReference>